<gene>
    <name evidence="1" type="ORF">SCARUB_00836</name>
</gene>
<reference evidence="1 2" key="1">
    <citation type="submission" date="2016-07" db="EMBL/GenBank/DDBJ databases">
        <title>Draft genome of Scalindua rubra, obtained from a brine-seawater interface in the Red Sea, sheds light on salt adaptation in anammox bacteria.</title>
        <authorList>
            <person name="Speth D.R."/>
            <person name="Lagkouvardos I."/>
            <person name="Wang Y."/>
            <person name="Qian P.-Y."/>
            <person name="Dutilh B.E."/>
            <person name="Jetten M.S."/>
        </authorList>
    </citation>
    <scope>NUCLEOTIDE SEQUENCE [LARGE SCALE GENOMIC DNA]</scope>
    <source>
        <strain evidence="1">BSI-1</strain>
    </source>
</reference>
<accession>A0A1E3XEL3</accession>
<evidence type="ECO:0000313" key="2">
    <source>
        <dbReference type="Proteomes" id="UP000094056"/>
    </source>
</evidence>
<proteinExistence type="predicted"/>
<protein>
    <submittedName>
        <fullName evidence="1">Uncharacterized protein</fullName>
    </submittedName>
</protein>
<comment type="caution">
    <text evidence="1">The sequence shown here is derived from an EMBL/GenBank/DDBJ whole genome shotgun (WGS) entry which is preliminary data.</text>
</comment>
<evidence type="ECO:0000313" key="1">
    <source>
        <dbReference type="EMBL" id="ODS34063.1"/>
    </source>
</evidence>
<sequence>MKIKALELVRKIRNENYEKSKGMTSQEKIEYTRKLAKKFSKKALHVNSVTH</sequence>
<dbReference type="AlphaFoldDB" id="A0A1E3XEL3"/>
<name>A0A1E3XEL3_9BACT</name>
<dbReference type="EMBL" id="MAYW01000014">
    <property type="protein sequence ID" value="ODS34063.1"/>
    <property type="molecule type" value="Genomic_DNA"/>
</dbReference>
<organism evidence="1 2">
    <name type="scientific">Candidatus Scalindua rubra</name>
    <dbReference type="NCBI Taxonomy" id="1872076"/>
    <lineage>
        <taxon>Bacteria</taxon>
        <taxon>Pseudomonadati</taxon>
        <taxon>Planctomycetota</taxon>
        <taxon>Candidatus Brocadiia</taxon>
        <taxon>Candidatus Brocadiales</taxon>
        <taxon>Candidatus Scalinduaceae</taxon>
        <taxon>Candidatus Scalindua</taxon>
    </lineage>
</organism>
<dbReference type="Proteomes" id="UP000094056">
    <property type="component" value="Unassembled WGS sequence"/>
</dbReference>